<dbReference type="InterPro" id="IPR001406">
    <property type="entry name" value="PsdUridine_synth_TruA"/>
</dbReference>
<feature type="compositionally biased region" description="Basic and acidic residues" evidence="5">
    <location>
        <begin position="14"/>
        <end position="23"/>
    </location>
</feature>
<dbReference type="Pfam" id="PF01416">
    <property type="entry name" value="PseudoU_synth_1"/>
    <property type="match status" value="1"/>
</dbReference>
<sequence length="261" mass="29767">EEASLIASKKKRRRDSDNVDESIQKERMCASRIDSLTGKPILGKSSLQNEKVAGVWGENSDERKTMREHGILSPAELALSSDSSQAGEEQEEKKTKRLEEYPTVCPICGGYLYVQIRFRGQAFLLHQIRKMVGTALTIMRGQAPACFIPVAFKQHLMPTPVAPGNGLLLVRGEYVRYRKDFPHHLDPEFNDLAWQTTKFRKEMIWKNIVTQENVVGHMGNFLSTLDSEKVADMWEMCSDVLKTESKREVTLRKRLVVIDEK</sequence>
<dbReference type="Gene3D" id="3.30.70.660">
    <property type="entry name" value="Pseudouridine synthase I, catalytic domain, C-terminal subdomain"/>
    <property type="match status" value="1"/>
</dbReference>
<dbReference type="EMBL" id="BQXS01000151">
    <property type="protein sequence ID" value="GKT28103.1"/>
    <property type="molecule type" value="Genomic_DNA"/>
</dbReference>
<feature type="non-terminal residue" evidence="7">
    <location>
        <position position="1"/>
    </location>
</feature>
<proteinExistence type="inferred from homology"/>
<evidence type="ECO:0000259" key="6">
    <source>
        <dbReference type="Pfam" id="PF01416"/>
    </source>
</evidence>
<feature type="region of interest" description="Disordered" evidence="5">
    <location>
        <begin position="1"/>
        <end position="23"/>
    </location>
</feature>
<feature type="domain" description="Pseudouridine synthase I TruA alpha/beta" evidence="6">
    <location>
        <begin position="108"/>
        <end position="174"/>
    </location>
</feature>
<keyword evidence="8" id="KW-1185">Reference proteome</keyword>
<comment type="caution">
    <text evidence="7">The sequence shown here is derived from an EMBL/GenBank/DDBJ whole genome shotgun (WGS) entry which is preliminary data.</text>
</comment>
<evidence type="ECO:0000256" key="4">
    <source>
        <dbReference type="RuleBase" id="RU003792"/>
    </source>
</evidence>
<dbReference type="EC" id="5.4.99.12" evidence="4"/>
<name>A0ABQ5K6R7_9EUKA</name>
<dbReference type="SUPFAM" id="SSF55120">
    <property type="entry name" value="Pseudouridine synthase"/>
    <property type="match status" value="1"/>
</dbReference>
<evidence type="ECO:0000256" key="2">
    <source>
        <dbReference type="ARBA" id="ARBA00022694"/>
    </source>
</evidence>
<dbReference type="InterPro" id="IPR020097">
    <property type="entry name" value="PsdUridine_synth_TruA_a/b_dom"/>
</dbReference>
<dbReference type="InterPro" id="IPR020103">
    <property type="entry name" value="PsdUridine_synth_cat_dom_sf"/>
</dbReference>
<dbReference type="InterPro" id="IPR020095">
    <property type="entry name" value="PsdUridine_synth_TruA_C"/>
</dbReference>
<evidence type="ECO:0000313" key="7">
    <source>
        <dbReference type="EMBL" id="GKT28103.1"/>
    </source>
</evidence>
<gene>
    <name evidence="7" type="ORF">ADUPG1_000427</name>
</gene>
<evidence type="ECO:0000256" key="3">
    <source>
        <dbReference type="ARBA" id="ARBA00023235"/>
    </source>
</evidence>
<evidence type="ECO:0000313" key="8">
    <source>
        <dbReference type="Proteomes" id="UP001057375"/>
    </source>
</evidence>
<evidence type="ECO:0000256" key="1">
    <source>
        <dbReference type="ARBA" id="ARBA00009375"/>
    </source>
</evidence>
<keyword evidence="3 4" id="KW-0413">Isomerase</keyword>
<accession>A0ABQ5K6R7</accession>
<evidence type="ECO:0000256" key="5">
    <source>
        <dbReference type="SAM" id="MobiDB-lite"/>
    </source>
</evidence>
<comment type="similarity">
    <text evidence="1 4">Belongs to the tRNA pseudouridine synthase TruA family.</text>
</comment>
<dbReference type="Proteomes" id="UP001057375">
    <property type="component" value="Unassembled WGS sequence"/>
</dbReference>
<organism evidence="7 8">
    <name type="scientific">Aduncisulcus paluster</name>
    <dbReference type="NCBI Taxonomy" id="2918883"/>
    <lineage>
        <taxon>Eukaryota</taxon>
        <taxon>Metamonada</taxon>
        <taxon>Carpediemonas-like organisms</taxon>
        <taxon>Aduncisulcus</taxon>
    </lineage>
</organism>
<keyword evidence="2 4" id="KW-0819">tRNA processing</keyword>
<dbReference type="PANTHER" id="PTHR11142:SF4">
    <property type="entry name" value="PSEUDOURIDYLATE SYNTHASE 1 HOMOLOG"/>
    <property type="match status" value="1"/>
</dbReference>
<reference evidence="7" key="1">
    <citation type="submission" date="2022-03" db="EMBL/GenBank/DDBJ databases">
        <title>Draft genome sequence of Aduncisulcus paluster, a free-living microaerophilic Fornicata.</title>
        <authorList>
            <person name="Yuyama I."/>
            <person name="Kume K."/>
            <person name="Tamura T."/>
            <person name="Inagaki Y."/>
            <person name="Hashimoto T."/>
        </authorList>
    </citation>
    <scope>NUCLEOTIDE SEQUENCE</scope>
    <source>
        <strain evidence="7">NY0171</strain>
    </source>
</reference>
<dbReference type="PANTHER" id="PTHR11142">
    <property type="entry name" value="PSEUDOURIDYLATE SYNTHASE"/>
    <property type="match status" value="1"/>
</dbReference>
<protein>
    <recommendedName>
        <fullName evidence="4">tRNA pseudouridine synthase</fullName>
        <ecNumber evidence="4">5.4.99.12</ecNumber>
    </recommendedName>
</protein>
<comment type="catalytic activity">
    <reaction evidence="4">
        <text>uridine(38/39/40) in tRNA = pseudouridine(38/39/40) in tRNA</text>
        <dbReference type="Rhea" id="RHEA:22376"/>
        <dbReference type="Rhea" id="RHEA-COMP:10085"/>
        <dbReference type="Rhea" id="RHEA-COMP:10087"/>
        <dbReference type="ChEBI" id="CHEBI:65314"/>
        <dbReference type="ChEBI" id="CHEBI:65315"/>
        <dbReference type="EC" id="5.4.99.12"/>
    </reaction>
</comment>